<keyword evidence="11" id="KW-0233">DNA recombination</keyword>
<keyword evidence="14" id="KW-1185">Reference proteome</keyword>
<keyword evidence="6" id="KW-0694">RNA-binding</keyword>
<dbReference type="InterPro" id="IPR012337">
    <property type="entry name" value="RNaseH-like_sf"/>
</dbReference>
<evidence type="ECO:0000256" key="8">
    <source>
        <dbReference type="ARBA" id="ARBA00022918"/>
    </source>
</evidence>
<dbReference type="InterPro" id="IPR041588">
    <property type="entry name" value="Integrase_H2C2"/>
</dbReference>
<evidence type="ECO:0000256" key="4">
    <source>
        <dbReference type="ARBA" id="ARBA00022801"/>
    </source>
</evidence>
<evidence type="ECO:0000256" key="5">
    <source>
        <dbReference type="ARBA" id="ARBA00022842"/>
    </source>
</evidence>
<keyword evidence="9" id="KW-0239">DNA-directed DNA polymerase</keyword>
<dbReference type="GO" id="GO:0003677">
    <property type="term" value="F:DNA binding"/>
    <property type="evidence" value="ECO:0007669"/>
    <property type="project" value="UniProtKB-KW"/>
</dbReference>
<dbReference type="Proteomes" id="UP000765509">
    <property type="component" value="Unassembled WGS sequence"/>
</dbReference>
<keyword evidence="3" id="KW-0064">Aspartyl protease</keyword>
<dbReference type="EMBL" id="AVOT02103830">
    <property type="protein sequence ID" value="MBW0578902.1"/>
    <property type="molecule type" value="Genomic_DNA"/>
</dbReference>
<evidence type="ECO:0000256" key="2">
    <source>
        <dbReference type="ARBA" id="ARBA00022723"/>
    </source>
</evidence>
<reference evidence="13" key="1">
    <citation type="submission" date="2021-03" db="EMBL/GenBank/DDBJ databases">
        <title>Draft genome sequence of rust myrtle Austropuccinia psidii MF-1, a brazilian biotype.</title>
        <authorList>
            <person name="Quecine M.C."/>
            <person name="Pachon D.M.R."/>
            <person name="Bonatelli M.L."/>
            <person name="Correr F.H."/>
            <person name="Franceschini L.M."/>
            <person name="Leite T.F."/>
            <person name="Margarido G.R.A."/>
            <person name="Almeida C.A."/>
            <person name="Ferrarezi J.A."/>
            <person name="Labate C.A."/>
        </authorList>
    </citation>
    <scope>NUCLEOTIDE SEQUENCE</scope>
    <source>
        <strain evidence="13">MF-1</strain>
    </source>
</reference>
<dbReference type="InterPro" id="IPR056924">
    <property type="entry name" value="SH3_Tf2-1"/>
</dbReference>
<accession>A0A9Q3Q0K4</accession>
<dbReference type="Pfam" id="PF00665">
    <property type="entry name" value="rve"/>
    <property type="match status" value="1"/>
</dbReference>
<feature type="domain" description="Integrase catalytic" evidence="12">
    <location>
        <begin position="207"/>
        <end position="377"/>
    </location>
</feature>
<dbReference type="PANTHER" id="PTHR37984:SF5">
    <property type="entry name" value="PROTEIN NYNRIN-LIKE"/>
    <property type="match status" value="1"/>
</dbReference>
<dbReference type="GO" id="GO:0046872">
    <property type="term" value="F:metal ion binding"/>
    <property type="evidence" value="ECO:0007669"/>
    <property type="project" value="UniProtKB-KW"/>
</dbReference>
<keyword evidence="10" id="KW-0238">DNA-binding</keyword>
<evidence type="ECO:0000256" key="11">
    <source>
        <dbReference type="ARBA" id="ARBA00023172"/>
    </source>
</evidence>
<evidence type="ECO:0000256" key="7">
    <source>
        <dbReference type="ARBA" id="ARBA00022908"/>
    </source>
</evidence>
<proteinExistence type="predicted"/>
<evidence type="ECO:0000256" key="3">
    <source>
        <dbReference type="ARBA" id="ARBA00022750"/>
    </source>
</evidence>
<keyword evidence="2" id="KW-0479">Metal-binding</keyword>
<dbReference type="PROSITE" id="PS50994">
    <property type="entry name" value="INTEGRASE"/>
    <property type="match status" value="1"/>
</dbReference>
<dbReference type="GO" id="GO:0004190">
    <property type="term" value="F:aspartic-type endopeptidase activity"/>
    <property type="evidence" value="ECO:0007669"/>
    <property type="project" value="UniProtKB-KW"/>
</dbReference>
<sequence>MLRWQIAIQEYRGNMTIFHKDGNIQKNADGLSRWPLPNNIENPAYVPEDASPQIPIEGIIVTDLNTTFFEEVRNSYTQDTNCSILCQLLKEDCKESSLINALDELWKKSYDEGRFHLLDGIIYHRTMNTCVMTLVDRSLMNLVLKECHDSLFSGHLSEDRTREKVKTCIWWPMWQKDVAEYCKTCDSCQKANKSTFKRLENMSRIQEPSRPWEIVHMDWVTGLPPGGDRIYNACLVIVDRFSKTPLLFPCHKDDTAMDTALWIWNRVVSWTGIFTNIISDRHPKFTSALWTNIHQLFGTKLSFSTAHHPQTEGLAERMIHILEDMVRRVYEYGLEFKDSDGFTHDWCTLLPALELAYKTSIHASTNETPAILEKGWNPKLPQDSLRKDLVEIHPTAASFKGMLDRARKHAVRCMEDSFAYAKDKWDKSHATPDFKVGDLVLVSTTNFNNIKGCKKLKDSFAGPFVIKALHGENAVEVELSEELSNKHPTFPVSLIKPYKSSDAEKFPLRNKVPQVIPPIETSGTKKITKVLKERKLRTKKVREYLVRYSDPTCEDEWLEEKDIPEATKILRRFRHTRNSNITK</sequence>
<gene>
    <name evidence="13" type="ORF">O181_118617</name>
</gene>
<organism evidence="13 14">
    <name type="scientific">Austropuccinia psidii MF-1</name>
    <dbReference type="NCBI Taxonomy" id="1389203"/>
    <lineage>
        <taxon>Eukaryota</taxon>
        <taxon>Fungi</taxon>
        <taxon>Dikarya</taxon>
        <taxon>Basidiomycota</taxon>
        <taxon>Pucciniomycotina</taxon>
        <taxon>Pucciniomycetes</taxon>
        <taxon>Pucciniales</taxon>
        <taxon>Sphaerophragmiaceae</taxon>
        <taxon>Austropuccinia</taxon>
    </lineage>
</organism>
<dbReference type="SUPFAM" id="SSF53098">
    <property type="entry name" value="Ribonuclease H-like"/>
    <property type="match status" value="1"/>
</dbReference>
<evidence type="ECO:0000259" key="12">
    <source>
        <dbReference type="PROSITE" id="PS50994"/>
    </source>
</evidence>
<dbReference type="InterPro" id="IPR036397">
    <property type="entry name" value="RNaseH_sf"/>
</dbReference>
<evidence type="ECO:0000256" key="6">
    <source>
        <dbReference type="ARBA" id="ARBA00022884"/>
    </source>
</evidence>
<dbReference type="InterPro" id="IPR001584">
    <property type="entry name" value="Integrase_cat-core"/>
</dbReference>
<name>A0A9Q3Q0K4_9BASI</name>
<keyword evidence="5" id="KW-0460">Magnesium</keyword>
<dbReference type="PANTHER" id="PTHR37984">
    <property type="entry name" value="PROTEIN CBG26694"/>
    <property type="match status" value="1"/>
</dbReference>
<keyword evidence="9" id="KW-0548">Nucleotidyltransferase</keyword>
<dbReference type="Gene3D" id="3.30.420.10">
    <property type="entry name" value="Ribonuclease H-like superfamily/Ribonuclease H"/>
    <property type="match status" value="1"/>
</dbReference>
<comment type="caution">
    <text evidence="13">The sequence shown here is derived from an EMBL/GenBank/DDBJ whole genome shotgun (WGS) entry which is preliminary data.</text>
</comment>
<dbReference type="GO" id="GO:0006508">
    <property type="term" value="P:proteolysis"/>
    <property type="evidence" value="ECO:0007669"/>
    <property type="project" value="UniProtKB-KW"/>
</dbReference>
<dbReference type="Pfam" id="PF17921">
    <property type="entry name" value="Integrase_H2C2"/>
    <property type="match status" value="1"/>
</dbReference>
<dbReference type="GO" id="GO:0003964">
    <property type="term" value="F:RNA-directed DNA polymerase activity"/>
    <property type="evidence" value="ECO:0007669"/>
    <property type="project" value="UniProtKB-KW"/>
</dbReference>
<dbReference type="GO" id="GO:0005634">
    <property type="term" value="C:nucleus"/>
    <property type="evidence" value="ECO:0007669"/>
    <property type="project" value="UniProtKB-ARBA"/>
</dbReference>
<dbReference type="AlphaFoldDB" id="A0A9Q3Q0K4"/>
<keyword evidence="8" id="KW-0695">RNA-directed DNA polymerase</keyword>
<keyword evidence="4" id="KW-0378">Hydrolase</keyword>
<evidence type="ECO:0000256" key="1">
    <source>
        <dbReference type="ARBA" id="ARBA00022670"/>
    </source>
</evidence>
<keyword evidence="9" id="KW-0808">Transferase</keyword>
<dbReference type="GO" id="GO:0003723">
    <property type="term" value="F:RNA binding"/>
    <property type="evidence" value="ECO:0007669"/>
    <property type="project" value="UniProtKB-KW"/>
</dbReference>
<dbReference type="FunFam" id="1.10.340.70:FF:000001">
    <property type="entry name" value="Retrovirus-related Pol polyprotein from transposon gypsy-like Protein"/>
    <property type="match status" value="1"/>
</dbReference>
<evidence type="ECO:0000256" key="9">
    <source>
        <dbReference type="ARBA" id="ARBA00022932"/>
    </source>
</evidence>
<dbReference type="GO" id="GO:0003887">
    <property type="term" value="F:DNA-directed DNA polymerase activity"/>
    <property type="evidence" value="ECO:0007669"/>
    <property type="project" value="UniProtKB-KW"/>
</dbReference>
<dbReference type="GO" id="GO:0015074">
    <property type="term" value="P:DNA integration"/>
    <property type="evidence" value="ECO:0007669"/>
    <property type="project" value="UniProtKB-KW"/>
</dbReference>
<dbReference type="OrthoDB" id="2595244at2759"/>
<keyword evidence="1" id="KW-0645">Protease</keyword>
<evidence type="ECO:0000256" key="10">
    <source>
        <dbReference type="ARBA" id="ARBA00023125"/>
    </source>
</evidence>
<keyword evidence="7" id="KW-0229">DNA integration</keyword>
<dbReference type="GO" id="GO:0006310">
    <property type="term" value="P:DNA recombination"/>
    <property type="evidence" value="ECO:0007669"/>
    <property type="project" value="UniProtKB-KW"/>
</dbReference>
<evidence type="ECO:0000313" key="13">
    <source>
        <dbReference type="EMBL" id="MBW0578902.1"/>
    </source>
</evidence>
<protein>
    <recommendedName>
        <fullName evidence="12">Integrase catalytic domain-containing protein</fullName>
    </recommendedName>
</protein>
<dbReference type="Pfam" id="PF24626">
    <property type="entry name" value="SH3_Tf2-1"/>
    <property type="match status" value="1"/>
</dbReference>
<dbReference type="InterPro" id="IPR050951">
    <property type="entry name" value="Retrovirus_Pol_polyprotein"/>
</dbReference>
<dbReference type="Gene3D" id="1.10.340.70">
    <property type="match status" value="1"/>
</dbReference>
<evidence type="ECO:0000313" key="14">
    <source>
        <dbReference type="Proteomes" id="UP000765509"/>
    </source>
</evidence>